<dbReference type="Pfam" id="PF00856">
    <property type="entry name" value="SET"/>
    <property type="match status" value="1"/>
</dbReference>
<dbReference type="PROSITE" id="PS51565">
    <property type="entry name" value="SAM_MT85_SETD3"/>
    <property type="match status" value="1"/>
</dbReference>
<accession>A0AAD7SZU9</accession>
<dbReference type="SUPFAM" id="SSF81822">
    <property type="entry name" value="RuBisCo LSMT C-terminal, substrate-binding domain"/>
    <property type="match status" value="1"/>
</dbReference>
<dbReference type="FunFam" id="3.90.1420.10:FF:000001">
    <property type="entry name" value="histone-lysine N-methyltransferase setd3 isoform X1"/>
    <property type="match status" value="1"/>
</dbReference>
<feature type="compositionally biased region" description="Basic and acidic residues" evidence="8">
    <location>
        <begin position="558"/>
        <end position="568"/>
    </location>
</feature>
<feature type="domain" description="SET" evidence="9">
    <location>
        <begin position="94"/>
        <end position="314"/>
    </location>
</feature>
<dbReference type="Gene3D" id="3.90.1420.10">
    <property type="entry name" value="Rubisco LSMT, substrate-binding domain"/>
    <property type="match status" value="1"/>
</dbReference>
<keyword evidence="3 7" id="KW-0489">Methyltransferase</keyword>
<dbReference type="PANTHER" id="PTHR13271:SF47">
    <property type="entry name" value="ACTIN-HISTIDINE N-METHYLTRANSFERASE"/>
    <property type="match status" value="1"/>
</dbReference>
<evidence type="ECO:0000259" key="9">
    <source>
        <dbReference type="PROSITE" id="PS50280"/>
    </source>
</evidence>
<evidence type="ECO:0000256" key="6">
    <source>
        <dbReference type="ARBA" id="ARBA00023203"/>
    </source>
</evidence>
<gene>
    <name evidence="10" type="ORF">AAFF_G00154380</name>
</gene>
<feature type="compositionally biased region" description="Basic and acidic residues" evidence="8">
    <location>
        <begin position="589"/>
        <end position="600"/>
    </location>
</feature>
<name>A0AAD7SZU9_9TELE</name>
<keyword evidence="4 7" id="KW-0808">Transferase</keyword>
<feature type="region of interest" description="Disordered" evidence="8">
    <location>
        <begin position="582"/>
        <end position="710"/>
    </location>
</feature>
<dbReference type="InterPro" id="IPR044428">
    <property type="entry name" value="SETD3_SET"/>
</dbReference>
<dbReference type="FunFam" id="3.90.1410.10:FF:000001">
    <property type="entry name" value="histone-lysine N-methyltransferase setd3 isoform X1"/>
    <property type="match status" value="1"/>
</dbReference>
<evidence type="ECO:0000256" key="7">
    <source>
        <dbReference type="PROSITE-ProRule" id="PRU00898"/>
    </source>
</evidence>
<feature type="region of interest" description="Disordered" evidence="8">
    <location>
        <begin position="521"/>
        <end position="568"/>
    </location>
</feature>
<dbReference type="InterPro" id="IPR046341">
    <property type="entry name" value="SET_dom_sf"/>
</dbReference>
<evidence type="ECO:0000256" key="1">
    <source>
        <dbReference type="ARBA" id="ARBA00004496"/>
    </source>
</evidence>
<comment type="similarity">
    <text evidence="7">Belongs to the class V-like SAM-binding methyltransferase superfamily. SETD3 actin-histidine methyltransferase family.</text>
</comment>
<dbReference type="EMBL" id="JAINUG010000021">
    <property type="protein sequence ID" value="KAJ8411800.1"/>
    <property type="molecule type" value="Genomic_DNA"/>
</dbReference>
<dbReference type="Proteomes" id="UP001221898">
    <property type="component" value="Unassembled WGS sequence"/>
</dbReference>
<dbReference type="PROSITE" id="PS50280">
    <property type="entry name" value="SET"/>
    <property type="match status" value="1"/>
</dbReference>
<keyword evidence="6" id="KW-0009">Actin-binding</keyword>
<dbReference type="GO" id="GO:0003779">
    <property type="term" value="F:actin binding"/>
    <property type="evidence" value="ECO:0007669"/>
    <property type="project" value="UniProtKB-KW"/>
</dbReference>
<keyword evidence="2" id="KW-0963">Cytoplasm</keyword>
<dbReference type="SUPFAM" id="SSF82199">
    <property type="entry name" value="SET domain"/>
    <property type="match status" value="1"/>
</dbReference>
<dbReference type="PANTHER" id="PTHR13271">
    <property type="entry name" value="UNCHARACTERIZED PUTATIVE METHYLTRANSFERASE"/>
    <property type="match status" value="1"/>
</dbReference>
<dbReference type="Pfam" id="PF09273">
    <property type="entry name" value="Rubis-subs-bind"/>
    <property type="match status" value="1"/>
</dbReference>
<dbReference type="Gene3D" id="3.90.1410.10">
    <property type="entry name" value="set domain protein methyltransferase, domain 1"/>
    <property type="match status" value="1"/>
</dbReference>
<dbReference type="GO" id="GO:0005737">
    <property type="term" value="C:cytoplasm"/>
    <property type="evidence" value="ECO:0007669"/>
    <property type="project" value="UniProtKB-SubCell"/>
</dbReference>
<dbReference type="GO" id="GO:0018064">
    <property type="term" value="F:protein-L-histidine N-tele-methyltransferase activity"/>
    <property type="evidence" value="ECO:0007669"/>
    <property type="project" value="UniProtKB-EC"/>
</dbReference>
<evidence type="ECO:0000256" key="5">
    <source>
        <dbReference type="ARBA" id="ARBA00022691"/>
    </source>
</evidence>
<comment type="caution">
    <text evidence="10">The sequence shown here is derived from an EMBL/GenBank/DDBJ whole genome shotgun (WGS) entry which is preliminary data.</text>
</comment>
<dbReference type="InterPro" id="IPR015353">
    <property type="entry name" value="Rubisco_LSMT_subst-bd"/>
</dbReference>
<dbReference type="GO" id="GO:0016279">
    <property type="term" value="F:protein-lysine N-methyltransferase activity"/>
    <property type="evidence" value="ECO:0007669"/>
    <property type="project" value="TreeGrafter"/>
</dbReference>
<comment type="catalytic activity">
    <reaction evidence="7">
        <text>L-histidyl-[protein] + S-adenosyl-L-methionine = N(tele)-methyl-L-histidyl-[protein] + S-adenosyl-L-homocysteine + H(+)</text>
        <dbReference type="Rhea" id="RHEA:19369"/>
        <dbReference type="Rhea" id="RHEA-COMP:9745"/>
        <dbReference type="Rhea" id="RHEA-COMP:11600"/>
        <dbReference type="ChEBI" id="CHEBI:15378"/>
        <dbReference type="ChEBI" id="CHEBI:16367"/>
        <dbReference type="ChEBI" id="CHEBI:29979"/>
        <dbReference type="ChEBI" id="CHEBI:57856"/>
        <dbReference type="ChEBI" id="CHEBI:59789"/>
        <dbReference type="EC" id="2.1.1.85"/>
    </reaction>
</comment>
<feature type="region of interest" description="Disordered" evidence="8">
    <location>
        <begin position="478"/>
        <end position="501"/>
    </location>
</feature>
<dbReference type="InterPro" id="IPR050600">
    <property type="entry name" value="SETD3_SETD6_MTase"/>
</dbReference>
<evidence type="ECO:0000256" key="4">
    <source>
        <dbReference type="ARBA" id="ARBA00022679"/>
    </source>
</evidence>
<evidence type="ECO:0000256" key="8">
    <source>
        <dbReference type="SAM" id="MobiDB-lite"/>
    </source>
</evidence>
<sequence length="710" mass="78604">MGKKSRVKTQKSGTGTTAVVSPKEMMNLISELLQKCSSAAPSPGKEWEEYVQIRGLVEKIRKKQKGLSVMFDGTREDFFSELMAWAAKSGASCEGFEISDFAEEGYGLKASRDIKADELFLWIPRKMLMTVESAKNSVLGPLYSQDRILQAMGNVTLAFHLLCERADPTSFWLPYIKTLPGEYDTPLYYEEDEVQQLQSTQAIQDVFSQYKNTARQYAYFYKVIQTHPNASKLPLKDAFTFDDYRWAVSSVMTRQNQIPTEDGSRVTLALIPLWDMCNHTNGLITTGYNLEDDRCECVALQDYKADEQIYIFYGTRSNAEFVIHNGFFYENNAHDRVKIKLGVSKSERLYAMKAEVLARAGIPSSSIFALHCSEPPISAQLLAFLRVFCMTEEELKDYLVGDHAINKIFTLGNTEFPVSWENEIKLWTFLETRAALLLKTYKSTSEEDRLLLENPDLTFHSRVAIKLRLAEKEILERARSQRQGQAGTLPEAAGGGGAAAQVRGEQHLPAGELRLRLQAAHHPAEAGRGGGDRGGGPAHRRGRRRPEEEAPLLNGDGKAQHGDEAQHVGEKPDAAVELENGEAATDADTNPRHVGEKAENAADELDNGEATEPQRVAEQTENADRLGNADKLGNGEAAHADTNPQHVGEKAENAADKLGNGEATDAEPQRVADKTENAADKLENGEGTSHDVVDDNQSAKRTGDEAKDDD</sequence>
<dbReference type="InterPro" id="IPR025785">
    <property type="entry name" value="SETD3"/>
</dbReference>
<keyword evidence="11" id="KW-1185">Reference proteome</keyword>
<dbReference type="InterPro" id="IPR036464">
    <property type="entry name" value="Rubisco_LSMT_subst-bd_sf"/>
</dbReference>
<keyword evidence="5 7" id="KW-0949">S-adenosyl-L-methionine</keyword>
<dbReference type="GO" id="GO:0032259">
    <property type="term" value="P:methylation"/>
    <property type="evidence" value="ECO:0007669"/>
    <property type="project" value="UniProtKB-KW"/>
</dbReference>
<evidence type="ECO:0000313" key="10">
    <source>
        <dbReference type="EMBL" id="KAJ8411800.1"/>
    </source>
</evidence>
<evidence type="ECO:0000256" key="2">
    <source>
        <dbReference type="ARBA" id="ARBA00022490"/>
    </source>
</evidence>
<proteinExistence type="inferred from homology"/>
<feature type="compositionally biased region" description="Basic and acidic residues" evidence="8">
    <location>
        <begin position="667"/>
        <end position="710"/>
    </location>
</feature>
<dbReference type="EC" id="2.1.1.85" evidence="7"/>
<organism evidence="10 11">
    <name type="scientific">Aldrovandia affinis</name>
    <dbReference type="NCBI Taxonomy" id="143900"/>
    <lineage>
        <taxon>Eukaryota</taxon>
        <taxon>Metazoa</taxon>
        <taxon>Chordata</taxon>
        <taxon>Craniata</taxon>
        <taxon>Vertebrata</taxon>
        <taxon>Euteleostomi</taxon>
        <taxon>Actinopterygii</taxon>
        <taxon>Neopterygii</taxon>
        <taxon>Teleostei</taxon>
        <taxon>Notacanthiformes</taxon>
        <taxon>Halosauridae</taxon>
        <taxon>Aldrovandia</taxon>
    </lineage>
</organism>
<comment type="subcellular location">
    <subcellularLocation>
        <location evidence="1">Cytoplasm</location>
    </subcellularLocation>
</comment>
<reference evidence="10" key="1">
    <citation type="journal article" date="2023" name="Science">
        <title>Genome structures resolve the early diversification of teleost fishes.</title>
        <authorList>
            <person name="Parey E."/>
            <person name="Louis A."/>
            <person name="Montfort J."/>
            <person name="Bouchez O."/>
            <person name="Roques C."/>
            <person name="Iampietro C."/>
            <person name="Lluch J."/>
            <person name="Castinel A."/>
            <person name="Donnadieu C."/>
            <person name="Desvignes T."/>
            <person name="Floi Bucao C."/>
            <person name="Jouanno E."/>
            <person name="Wen M."/>
            <person name="Mejri S."/>
            <person name="Dirks R."/>
            <person name="Jansen H."/>
            <person name="Henkel C."/>
            <person name="Chen W.J."/>
            <person name="Zahm M."/>
            <person name="Cabau C."/>
            <person name="Klopp C."/>
            <person name="Thompson A.W."/>
            <person name="Robinson-Rechavi M."/>
            <person name="Braasch I."/>
            <person name="Lecointre G."/>
            <person name="Bobe J."/>
            <person name="Postlethwait J.H."/>
            <person name="Berthelot C."/>
            <person name="Roest Crollius H."/>
            <person name="Guiguen Y."/>
        </authorList>
    </citation>
    <scope>NUCLEOTIDE SEQUENCE</scope>
    <source>
        <strain evidence="10">NC1722</strain>
    </source>
</reference>
<evidence type="ECO:0000313" key="11">
    <source>
        <dbReference type="Proteomes" id="UP001221898"/>
    </source>
</evidence>
<evidence type="ECO:0000256" key="3">
    <source>
        <dbReference type="ARBA" id="ARBA00022603"/>
    </source>
</evidence>
<dbReference type="AlphaFoldDB" id="A0AAD7SZU9"/>
<feature type="compositionally biased region" description="Gly residues" evidence="8">
    <location>
        <begin position="527"/>
        <end position="537"/>
    </location>
</feature>
<dbReference type="InterPro" id="IPR001214">
    <property type="entry name" value="SET_dom"/>
</dbReference>
<dbReference type="CDD" id="cd19176">
    <property type="entry name" value="SET_SETD3"/>
    <property type="match status" value="1"/>
</dbReference>
<protein>
    <recommendedName>
        <fullName evidence="7">protein-histidine N-methyltransferase</fullName>
        <ecNumber evidence="7">2.1.1.85</ecNumber>
    </recommendedName>
</protein>